<dbReference type="AlphaFoldDB" id="A0A547PDV2"/>
<dbReference type="OrthoDB" id="7282816at2"/>
<evidence type="ECO:0000256" key="1">
    <source>
        <dbReference type="SAM" id="MobiDB-lite"/>
    </source>
</evidence>
<feature type="region of interest" description="Disordered" evidence="1">
    <location>
        <begin position="1"/>
        <end position="28"/>
    </location>
</feature>
<feature type="compositionally biased region" description="Low complexity" evidence="1">
    <location>
        <begin position="14"/>
        <end position="28"/>
    </location>
</feature>
<organism evidence="2 3">
    <name type="scientific">Erythrobacter insulae</name>
    <dbReference type="NCBI Taxonomy" id="2584124"/>
    <lineage>
        <taxon>Bacteria</taxon>
        <taxon>Pseudomonadati</taxon>
        <taxon>Pseudomonadota</taxon>
        <taxon>Alphaproteobacteria</taxon>
        <taxon>Sphingomonadales</taxon>
        <taxon>Erythrobacteraceae</taxon>
        <taxon>Erythrobacter/Porphyrobacter group</taxon>
        <taxon>Erythrobacter</taxon>
    </lineage>
</organism>
<dbReference type="EMBL" id="VHJK01000001">
    <property type="protein sequence ID" value="TRD12306.1"/>
    <property type="molecule type" value="Genomic_DNA"/>
</dbReference>
<keyword evidence="3" id="KW-1185">Reference proteome</keyword>
<comment type="caution">
    <text evidence="2">The sequence shown here is derived from an EMBL/GenBank/DDBJ whole genome shotgun (WGS) entry which is preliminary data.</text>
</comment>
<feature type="compositionally biased region" description="Polar residues" evidence="1">
    <location>
        <begin position="1"/>
        <end position="13"/>
    </location>
</feature>
<accession>A0A547PDV2</accession>
<evidence type="ECO:0000313" key="2">
    <source>
        <dbReference type="EMBL" id="TRD12306.1"/>
    </source>
</evidence>
<sequence length="231" mass="25540">MPNLTPTRATPRQATSAAAYTADPPAPDDPLLSFAPVPHTAPRRNSITPDLQRAFIAHLATTGIVTAAARHIGKSVEALYKLRQRGGSDGFRAAWDAAIDRGVSRLEAGALARAIEGEQRMVVSAGKILGTEVRHNDALVMFFLRGRMRDRYGNGGLVPGHPDYEALKARLRAEWQAEEADRRASPESHEANLKFFHELKERWRREWEREQALNEAKARVLGDPPVDPDIA</sequence>
<proteinExistence type="predicted"/>
<reference evidence="2 3" key="1">
    <citation type="submission" date="2019-06" db="EMBL/GenBank/DDBJ databases">
        <title>Erythrobacter insulae sp. nov., isolated from a tidal flat.</title>
        <authorList>
            <person name="Yoon J.-H."/>
        </authorList>
    </citation>
    <scope>NUCLEOTIDE SEQUENCE [LARGE SCALE GENOMIC DNA]</scope>
    <source>
        <strain evidence="2 3">JBTF-M21</strain>
    </source>
</reference>
<name>A0A547PDV2_9SPHN</name>
<protein>
    <submittedName>
        <fullName evidence="2">Uncharacterized protein</fullName>
    </submittedName>
</protein>
<dbReference type="Proteomes" id="UP000316343">
    <property type="component" value="Unassembled WGS sequence"/>
</dbReference>
<gene>
    <name evidence="2" type="ORF">FGU71_10820</name>
</gene>
<dbReference type="RefSeq" id="WP_142788579.1">
    <property type="nucleotide sequence ID" value="NZ_VHJK01000001.1"/>
</dbReference>
<evidence type="ECO:0000313" key="3">
    <source>
        <dbReference type="Proteomes" id="UP000316343"/>
    </source>
</evidence>